<name>A0A0A9C2D6_ARUDO</name>
<dbReference type="EMBL" id="GBRH01228159">
    <property type="protein sequence ID" value="JAD69736.1"/>
    <property type="molecule type" value="Transcribed_RNA"/>
</dbReference>
<organism evidence="1">
    <name type="scientific">Arundo donax</name>
    <name type="common">Giant reed</name>
    <name type="synonym">Donax arundinaceus</name>
    <dbReference type="NCBI Taxonomy" id="35708"/>
    <lineage>
        <taxon>Eukaryota</taxon>
        <taxon>Viridiplantae</taxon>
        <taxon>Streptophyta</taxon>
        <taxon>Embryophyta</taxon>
        <taxon>Tracheophyta</taxon>
        <taxon>Spermatophyta</taxon>
        <taxon>Magnoliopsida</taxon>
        <taxon>Liliopsida</taxon>
        <taxon>Poales</taxon>
        <taxon>Poaceae</taxon>
        <taxon>PACMAD clade</taxon>
        <taxon>Arundinoideae</taxon>
        <taxon>Arundineae</taxon>
        <taxon>Arundo</taxon>
    </lineage>
</organism>
<reference evidence="1" key="1">
    <citation type="submission" date="2014-09" db="EMBL/GenBank/DDBJ databases">
        <authorList>
            <person name="Magalhaes I.L.F."/>
            <person name="Oliveira U."/>
            <person name="Santos F.R."/>
            <person name="Vidigal T.H.D.A."/>
            <person name="Brescovit A.D."/>
            <person name="Santos A.J."/>
        </authorList>
    </citation>
    <scope>NUCLEOTIDE SEQUENCE</scope>
    <source>
        <tissue evidence="1">Shoot tissue taken approximately 20 cm above the soil surface</tissue>
    </source>
</reference>
<dbReference type="AlphaFoldDB" id="A0A0A9C2D6"/>
<evidence type="ECO:0000313" key="1">
    <source>
        <dbReference type="EMBL" id="JAD69736.1"/>
    </source>
</evidence>
<reference evidence="1" key="2">
    <citation type="journal article" date="2015" name="Data Brief">
        <title>Shoot transcriptome of the giant reed, Arundo donax.</title>
        <authorList>
            <person name="Barrero R.A."/>
            <person name="Guerrero F.D."/>
            <person name="Moolhuijzen P."/>
            <person name="Goolsby J.A."/>
            <person name="Tidwell J."/>
            <person name="Bellgard S.E."/>
            <person name="Bellgard M.I."/>
        </authorList>
    </citation>
    <scope>NUCLEOTIDE SEQUENCE</scope>
    <source>
        <tissue evidence="1">Shoot tissue taken approximately 20 cm above the soil surface</tissue>
    </source>
</reference>
<accession>A0A0A9C2D6</accession>
<sequence length="21" mass="2438">MCRGNAITVPFWIVFSFFSSK</sequence>
<protein>
    <submittedName>
        <fullName evidence="1">Uncharacterized protein</fullName>
    </submittedName>
</protein>
<proteinExistence type="predicted"/>